<proteinExistence type="predicted"/>
<dbReference type="AlphaFoldDB" id="A0A210Q2T3"/>
<evidence type="ECO:0000313" key="2">
    <source>
        <dbReference type="EMBL" id="OWF43050.1"/>
    </source>
</evidence>
<comment type="caution">
    <text evidence="2">The sequence shown here is derived from an EMBL/GenBank/DDBJ whole genome shotgun (WGS) entry which is preliminary data.</text>
</comment>
<name>A0A210Q2T3_MIZYE</name>
<dbReference type="Proteomes" id="UP000242188">
    <property type="component" value="Unassembled WGS sequence"/>
</dbReference>
<feature type="region of interest" description="Disordered" evidence="1">
    <location>
        <begin position="1"/>
        <end position="34"/>
    </location>
</feature>
<evidence type="ECO:0000313" key="3">
    <source>
        <dbReference type="Proteomes" id="UP000242188"/>
    </source>
</evidence>
<protein>
    <submittedName>
        <fullName evidence="2">Uncharacterized protein</fullName>
    </submittedName>
</protein>
<feature type="compositionally biased region" description="Polar residues" evidence="1">
    <location>
        <begin position="13"/>
        <end position="26"/>
    </location>
</feature>
<reference evidence="2 3" key="1">
    <citation type="journal article" date="2017" name="Nat. Ecol. Evol.">
        <title>Scallop genome provides insights into evolution of bilaterian karyotype and development.</title>
        <authorList>
            <person name="Wang S."/>
            <person name="Zhang J."/>
            <person name="Jiao W."/>
            <person name="Li J."/>
            <person name="Xun X."/>
            <person name="Sun Y."/>
            <person name="Guo X."/>
            <person name="Huan P."/>
            <person name="Dong B."/>
            <person name="Zhang L."/>
            <person name="Hu X."/>
            <person name="Sun X."/>
            <person name="Wang J."/>
            <person name="Zhao C."/>
            <person name="Wang Y."/>
            <person name="Wang D."/>
            <person name="Huang X."/>
            <person name="Wang R."/>
            <person name="Lv J."/>
            <person name="Li Y."/>
            <person name="Zhang Z."/>
            <person name="Liu B."/>
            <person name="Lu W."/>
            <person name="Hui Y."/>
            <person name="Liang J."/>
            <person name="Zhou Z."/>
            <person name="Hou R."/>
            <person name="Li X."/>
            <person name="Liu Y."/>
            <person name="Li H."/>
            <person name="Ning X."/>
            <person name="Lin Y."/>
            <person name="Zhao L."/>
            <person name="Xing Q."/>
            <person name="Dou J."/>
            <person name="Li Y."/>
            <person name="Mao J."/>
            <person name="Guo H."/>
            <person name="Dou H."/>
            <person name="Li T."/>
            <person name="Mu C."/>
            <person name="Jiang W."/>
            <person name="Fu Q."/>
            <person name="Fu X."/>
            <person name="Miao Y."/>
            <person name="Liu J."/>
            <person name="Yu Q."/>
            <person name="Li R."/>
            <person name="Liao H."/>
            <person name="Li X."/>
            <person name="Kong Y."/>
            <person name="Jiang Z."/>
            <person name="Chourrout D."/>
            <person name="Li R."/>
            <person name="Bao Z."/>
        </authorList>
    </citation>
    <scope>NUCLEOTIDE SEQUENCE [LARGE SCALE GENOMIC DNA]</scope>
    <source>
        <strain evidence="2 3">PY_sf001</strain>
    </source>
</reference>
<dbReference type="EMBL" id="NEDP02005177">
    <property type="protein sequence ID" value="OWF43050.1"/>
    <property type="molecule type" value="Genomic_DNA"/>
</dbReference>
<evidence type="ECO:0000256" key="1">
    <source>
        <dbReference type="SAM" id="MobiDB-lite"/>
    </source>
</evidence>
<gene>
    <name evidence="2" type="ORF">KP79_PYT01952</name>
</gene>
<accession>A0A210Q2T3</accession>
<keyword evidence="3" id="KW-1185">Reference proteome</keyword>
<sequence>METKDQPRFEITIRSTGLNAQESPSSVPVEDLTYQPKPWRQPLPILVAYSMVQTFPKNGPWTQSSRSDWRPNPTT</sequence>
<organism evidence="2 3">
    <name type="scientific">Mizuhopecten yessoensis</name>
    <name type="common">Japanese scallop</name>
    <name type="synonym">Patinopecten yessoensis</name>
    <dbReference type="NCBI Taxonomy" id="6573"/>
    <lineage>
        <taxon>Eukaryota</taxon>
        <taxon>Metazoa</taxon>
        <taxon>Spiralia</taxon>
        <taxon>Lophotrochozoa</taxon>
        <taxon>Mollusca</taxon>
        <taxon>Bivalvia</taxon>
        <taxon>Autobranchia</taxon>
        <taxon>Pteriomorphia</taxon>
        <taxon>Pectinida</taxon>
        <taxon>Pectinoidea</taxon>
        <taxon>Pectinidae</taxon>
        <taxon>Mizuhopecten</taxon>
    </lineage>
</organism>